<keyword evidence="9 14" id="KW-1133">Transmembrane helix</keyword>
<accession>A0A553PII7</accession>
<evidence type="ECO:0000313" key="16">
    <source>
        <dbReference type="Proteomes" id="UP000318571"/>
    </source>
</evidence>
<dbReference type="EMBL" id="VCGU01000004">
    <property type="protein sequence ID" value="TRY77485.1"/>
    <property type="molecule type" value="Genomic_DNA"/>
</dbReference>
<evidence type="ECO:0000256" key="11">
    <source>
        <dbReference type="ARBA" id="ARBA00023136"/>
    </source>
</evidence>
<keyword evidence="16" id="KW-1185">Reference proteome</keyword>
<organism evidence="15 16">
    <name type="scientific">Tigriopus californicus</name>
    <name type="common">Marine copepod</name>
    <dbReference type="NCBI Taxonomy" id="6832"/>
    <lineage>
        <taxon>Eukaryota</taxon>
        <taxon>Metazoa</taxon>
        <taxon>Ecdysozoa</taxon>
        <taxon>Arthropoda</taxon>
        <taxon>Crustacea</taxon>
        <taxon>Multicrustacea</taxon>
        <taxon>Hexanauplia</taxon>
        <taxon>Copepoda</taxon>
        <taxon>Harpacticoida</taxon>
        <taxon>Harpacticidae</taxon>
        <taxon>Tigriopus</taxon>
    </lineage>
</organism>
<comment type="subcellular location">
    <subcellularLocation>
        <location evidence="3">Cell projection</location>
        <location evidence="3">Cilium</location>
    </subcellularLocation>
    <subcellularLocation>
        <location evidence="2">Vacuole membrane</location>
        <topology evidence="2">Multi-pass membrane protein</topology>
    </subcellularLocation>
</comment>
<feature type="transmembrane region" description="Helical" evidence="14">
    <location>
        <begin position="37"/>
        <end position="67"/>
    </location>
</feature>
<keyword evidence="7 14" id="KW-0812">Transmembrane</keyword>
<evidence type="ECO:0000256" key="4">
    <source>
        <dbReference type="ARBA" id="ARBA00010572"/>
    </source>
</evidence>
<reference evidence="15 16" key="1">
    <citation type="journal article" date="2018" name="Nat. Ecol. Evol.">
        <title>Genomic signatures of mitonuclear coevolution across populations of Tigriopus californicus.</title>
        <authorList>
            <person name="Barreto F.S."/>
            <person name="Watson E.T."/>
            <person name="Lima T.G."/>
            <person name="Willett C.S."/>
            <person name="Edmands S."/>
            <person name="Li W."/>
            <person name="Burton R.S."/>
        </authorList>
    </citation>
    <scope>NUCLEOTIDE SEQUENCE [LARGE SCALE GENOMIC DNA]</scope>
    <source>
        <strain evidence="15 16">San Diego</strain>
    </source>
</reference>
<comment type="function">
    <text evidence="1">Required for ciliogenesis.</text>
</comment>
<evidence type="ECO:0000256" key="10">
    <source>
        <dbReference type="ARBA" id="ARBA00023069"/>
    </source>
</evidence>
<evidence type="ECO:0000256" key="6">
    <source>
        <dbReference type="ARBA" id="ARBA00022554"/>
    </source>
</evidence>
<keyword evidence="8" id="KW-0970">Cilium biogenesis/degradation</keyword>
<keyword evidence="12" id="KW-0325">Glycoprotein</keyword>
<dbReference type="Pfam" id="PF14935">
    <property type="entry name" value="TMEM138"/>
    <property type="match status" value="1"/>
</dbReference>
<evidence type="ECO:0000256" key="14">
    <source>
        <dbReference type="SAM" id="Phobius"/>
    </source>
</evidence>
<gene>
    <name evidence="15" type="ORF">TCAL_07408</name>
</gene>
<dbReference type="GO" id="GO:0005774">
    <property type="term" value="C:vacuolar membrane"/>
    <property type="evidence" value="ECO:0007669"/>
    <property type="project" value="UniProtKB-SubCell"/>
</dbReference>
<evidence type="ECO:0000256" key="7">
    <source>
        <dbReference type="ARBA" id="ARBA00022692"/>
    </source>
</evidence>
<name>A0A553PII7_TIGCA</name>
<comment type="similarity">
    <text evidence="4">Belongs to the TMEM138 family.</text>
</comment>
<keyword evidence="10" id="KW-0969">Cilium</keyword>
<dbReference type="Proteomes" id="UP000318571">
    <property type="component" value="Chromosome 5"/>
</dbReference>
<sequence>MKLSLGRYRSMLMVQIGFLLADLIFNTFCEIFRFESVILLVVFVIQDVCLVFSLIIVFLSFISTYIFQAGLVGILVTQFRTAILVSLAYTGLSITFHVTSLNKRWDDPMSPKWWNPGLLILY</sequence>
<evidence type="ECO:0000256" key="3">
    <source>
        <dbReference type="ARBA" id="ARBA00004138"/>
    </source>
</evidence>
<evidence type="ECO:0000313" key="15">
    <source>
        <dbReference type="EMBL" id="TRY77485.1"/>
    </source>
</evidence>
<feature type="non-terminal residue" evidence="15">
    <location>
        <position position="122"/>
    </location>
</feature>
<dbReference type="PANTHER" id="PTHR13306:SF6">
    <property type="entry name" value="TRANSMEMBRANE PROTEIN 138"/>
    <property type="match status" value="1"/>
</dbReference>
<dbReference type="GO" id="GO:0030030">
    <property type="term" value="P:cell projection organization"/>
    <property type="evidence" value="ECO:0007669"/>
    <property type="project" value="UniProtKB-KW"/>
</dbReference>
<dbReference type="GO" id="GO:0005929">
    <property type="term" value="C:cilium"/>
    <property type="evidence" value="ECO:0007669"/>
    <property type="project" value="UniProtKB-SubCell"/>
</dbReference>
<keyword evidence="11 14" id="KW-0472">Membrane</keyword>
<keyword evidence="6" id="KW-0926">Vacuole</keyword>
<evidence type="ECO:0000256" key="8">
    <source>
        <dbReference type="ARBA" id="ARBA00022794"/>
    </source>
</evidence>
<comment type="caution">
    <text evidence="15">The sequence shown here is derived from an EMBL/GenBank/DDBJ whole genome shotgun (WGS) entry which is preliminary data.</text>
</comment>
<dbReference type="InterPro" id="IPR024133">
    <property type="entry name" value="TM_138"/>
</dbReference>
<feature type="transmembrane region" description="Helical" evidence="14">
    <location>
        <begin position="6"/>
        <end position="25"/>
    </location>
</feature>
<keyword evidence="13" id="KW-0966">Cell projection</keyword>
<protein>
    <recommendedName>
        <fullName evidence="5">Transmembrane protein 138</fullName>
    </recommendedName>
</protein>
<dbReference type="PANTHER" id="PTHR13306">
    <property type="entry name" value="TRANSMEMBRANE PROTEIN 138"/>
    <property type="match status" value="1"/>
</dbReference>
<feature type="transmembrane region" description="Helical" evidence="14">
    <location>
        <begin position="79"/>
        <end position="99"/>
    </location>
</feature>
<proteinExistence type="inferred from homology"/>
<evidence type="ECO:0000256" key="13">
    <source>
        <dbReference type="ARBA" id="ARBA00023273"/>
    </source>
</evidence>
<evidence type="ECO:0000256" key="12">
    <source>
        <dbReference type="ARBA" id="ARBA00023180"/>
    </source>
</evidence>
<evidence type="ECO:0000256" key="1">
    <source>
        <dbReference type="ARBA" id="ARBA00003709"/>
    </source>
</evidence>
<dbReference type="AlphaFoldDB" id="A0A553PII7"/>
<evidence type="ECO:0000256" key="2">
    <source>
        <dbReference type="ARBA" id="ARBA00004128"/>
    </source>
</evidence>
<dbReference type="OMA" id="FYKRTAM"/>
<evidence type="ECO:0000256" key="5">
    <source>
        <dbReference type="ARBA" id="ARBA00014515"/>
    </source>
</evidence>
<evidence type="ECO:0000256" key="9">
    <source>
        <dbReference type="ARBA" id="ARBA00022989"/>
    </source>
</evidence>